<reference evidence="1" key="2">
    <citation type="journal article" date="2015" name="Data Brief">
        <title>Shoot transcriptome of the giant reed, Arundo donax.</title>
        <authorList>
            <person name="Barrero R.A."/>
            <person name="Guerrero F.D."/>
            <person name="Moolhuijzen P."/>
            <person name="Goolsby J.A."/>
            <person name="Tidwell J."/>
            <person name="Bellgard S.E."/>
            <person name="Bellgard M.I."/>
        </authorList>
    </citation>
    <scope>NUCLEOTIDE SEQUENCE</scope>
    <source>
        <tissue evidence="1">Shoot tissue taken approximately 20 cm above the soil surface</tissue>
    </source>
</reference>
<organism evidence="1">
    <name type="scientific">Arundo donax</name>
    <name type="common">Giant reed</name>
    <name type="synonym">Donax arundinaceus</name>
    <dbReference type="NCBI Taxonomy" id="35708"/>
    <lineage>
        <taxon>Eukaryota</taxon>
        <taxon>Viridiplantae</taxon>
        <taxon>Streptophyta</taxon>
        <taxon>Embryophyta</taxon>
        <taxon>Tracheophyta</taxon>
        <taxon>Spermatophyta</taxon>
        <taxon>Magnoliopsida</taxon>
        <taxon>Liliopsida</taxon>
        <taxon>Poales</taxon>
        <taxon>Poaceae</taxon>
        <taxon>PACMAD clade</taxon>
        <taxon>Arundinoideae</taxon>
        <taxon>Arundineae</taxon>
        <taxon>Arundo</taxon>
    </lineage>
</organism>
<evidence type="ECO:0000313" key="1">
    <source>
        <dbReference type="EMBL" id="JAD50028.1"/>
    </source>
</evidence>
<dbReference type="AlphaFoldDB" id="A0A0A9AJJ9"/>
<dbReference type="EMBL" id="GBRH01247867">
    <property type="protein sequence ID" value="JAD50028.1"/>
    <property type="molecule type" value="Transcribed_RNA"/>
</dbReference>
<proteinExistence type="predicted"/>
<protein>
    <submittedName>
        <fullName evidence="1">Uncharacterized protein</fullName>
    </submittedName>
</protein>
<accession>A0A0A9AJJ9</accession>
<reference evidence="1" key="1">
    <citation type="submission" date="2014-09" db="EMBL/GenBank/DDBJ databases">
        <authorList>
            <person name="Magalhaes I.L.F."/>
            <person name="Oliveira U."/>
            <person name="Santos F.R."/>
            <person name="Vidigal T.H.D.A."/>
            <person name="Brescovit A.D."/>
            <person name="Santos A.J."/>
        </authorList>
    </citation>
    <scope>NUCLEOTIDE SEQUENCE</scope>
    <source>
        <tissue evidence="1">Shoot tissue taken approximately 20 cm above the soil surface</tissue>
    </source>
</reference>
<name>A0A0A9AJJ9_ARUDO</name>
<sequence>MPSRKPTLLLSFIINFKRKLSFESYIRRILLPYGHTWDARPVIYTN</sequence>